<feature type="signal peptide" evidence="1">
    <location>
        <begin position="1"/>
        <end position="20"/>
    </location>
</feature>
<reference evidence="2" key="1">
    <citation type="submission" date="2020-01" db="EMBL/GenBank/DDBJ databases">
        <authorList>
            <person name="Meier V. D."/>
            <person name="Meier V D."/>
        </authorList>
    </citation>
    <scope>NUCLEOTIDE SEQUENCE</scope>
    <source>
        <strain evidence="2">HLG_WM_MAG_03</strain>
    </source>
</reference>
<accession>A0A6S6RVE0</accession>
<dbReference type="AlphaFoldDB" id="A0A6S6RVE0"/>
<dbReference type="Pfam" id="PF04338">
    <property type="entry name" value="DUF481"/>
    <property type="match status" value="1"/>
</dbReference>
<evidence type="ECO:0008006" key="3">
    <source>
        <dbReference type="Google" id="ProtNLM"/>
    </source>
</evidence>
<gene>
    <name evidence="2" type="ORF">HELGO_WM29470</name>
</gene>
<name>A0A6S6RVE0_9BACT</name>
<dbReference type="InterPro" id="IPR007433">
    <property type="entry name" value="DUF481"/>
</dbReference>
<protein>
    <recommendedName>
        <fullName evidence="3">DUF481 domain-containing protein</fullName>
    </recommendedName>
</protein>
<sequence length="259" mass="28806">MKNIKISLLTLVAITSISSATDVAEQYTNVMSVKATDELKQSINLGFSSTSGNSDTLNVNGKYDMSRITNGYQGNPLKVVFDASAFFTESNNIKSNEEFMANLGLEQIIHNGWLGYAGVNWLRNPDFRNYDNKFSIGAGIGKELYKDNTQLLVVKLGTSYNIEDYANTQTTEKFAALNEYLEYSNQLNKISKFFFKIGSMQNFENFSNDYEVASSLGANFAVAENINLTLAQEVVYDNLPALGFKKTDTKTIATLGYNF</sequence>
<dbReference type="EMBL" id="CACVAR010000028">
    <property type="protein sequence ID" value="CAA6799058.1"/>
    <property type="molecule type" value="Genomic_DNA"/>
</dbReference>
<feature type="chain" id="PRO_5027948218" description="DUF481 domain-containing protein" evidence="1">
    <location>
        <begin position="21"/>
        <end position="259"/>
    </location>
</feature>
<evidence type="ECO:0000256" key="1">
    <source>
        <dbReference type="SAM" id="SignalP"/>
    </source>
</evidence>
<evidence type="ECO:0000313" key="2">
    <source>
        <dbReference type="EMBL" id="CAA6799058.1"/>
    </source>
</evidence>
<organism evidence="2">
    <name type="scientific">uncultured Sulfurovum sp</name>
    <dbReference type="NCBI Taxonomy" id="269237"/>
    <lineage>
        <taxon>Bacteria</taxon>
        <taxon>Pseudomonadati</taxon>
        <taxon>Campylobacterota</taxon>
        <taxon>Epsilonproteobacteria</taxon>
        <taxon>Campylobacterales</taxon>
        <taxon>Sulfurovaceae</taxon>
        <taxon>Sulfurovum</taxon>
        <taxon>environmental samples</taxon>
    </lineage>
</organism>
<proteinExistence type="predicted"/>
<keyword evidence="1" id="KW-0732">Signal</keyword>